<evidence type="ECO:0000313" key="2">
    <source>
        <dbReference type="Proteomes" id="UP001600888"/>
    </source>
</evidence>
<dbReference type="Proteomes" id="UP001600888">
    <property type="component" value="Unassembled WGS sequence"/>
</dbReference>
<name>A0ABR4FG79_9PEZI</name>
<protein>
    <submittedName>
        <fullName evidence="1">Uncharacterized protein</fullName>
    </submittedName>
</protein>
<evidence type="ECO:0000313" key="1">
    <source>
        <dbReference type="EMBL" id="KAL2293702.1"/>
    </source>
</evidence>
<organism evidence="1 2">
    <name type="scientific">Diaporthe vaccinii</name>
    <dbReference type="NCBI Taxonomy" id="105482"/>
    <lineage>
        <taxon>Eukaryota</taxon>
        <taxon>Fungi</taxon>
        <taxon>Dikarya</taxon>
        <taxon>Ascomycota</taxon>
        <taxon>Pezizomycotina</taxon>
        <taxon>Sordariomycetes</taxon>
        <taxon>Sordariomycetidae</taxon>
        <taxon>Diaporthales</taxon>
        <taxon>Diaporthaceae</taxon>
        <taxon>Diaporthe</taxon>
        <taxon>Diaporthe eres species complex</taxon>
    </lineage>
</organism>
<accession>A0ABR4FG79</accession>
<dbReference type="EMBL" id="JBAWTH010000001">
    <property type="protein sequence ID" value="KAL2293702.1"/>
    <property type="molecule type" value="Genomic_DNA"/>
</dbReference>
<sequence length="289" mass="30021">MIHLFEENYTKGITQQPQLIPQDIKTVYQKPKMHFNIISLMATVLTPIFATATPIASPRGGGGGFGGGSAGASFGGGRGGGSFGGYSGGGRSGSISSSSSSSRGGFAAGAATGYVGGIWVGHGPYSGGAGGGSSGEKPPADCLVAKAVNKELKPSVDCFYSWEHWHEHNFLFYVIRITPTGQNSEGWAQGVRDNIKGECGSGHINYLDAGRLHNANEDFGEPRKINGTTFHGLEMTVPLGKWSPGEDEKSCVTSAIKKASCGVDLTFANGTCYRKPGTLLAPITIPGQV</sequence>
<keyword evidence="2" id="KW-1185">Reference proteome</keyword>
<reference evidence="1 2" key="1">
    <citation type="submission" date="2024-03" db="EMBL/GenBank/DDBJ databases">
        <title>A high-quality draft genome sequence of Diaporthe vaccinii, a causative agent of upright dieback and viscid rot disease in cranberry plants.</title>
        <authorList>
            <person name="Sarrasin M."/>
            <person name="Lang B.F."/>
            <person name="Burger G."/>
        </authorList>
    </citation>
    <scope>NUCLEOTIDE SEQUENCE [LARGE SCALE GENOMIC DNA]</scope>
    <source>
        <strain evidence="1 2">IS7</strain>
    </source>
</reference>
<comment type="caution">
    <text evidence="1">The sequence shown here is derived from an EMBL/GenBank/DDBJ whole genome shotgun (WGS) entry which is preliminary data.</text>
</comment>
<gene>
    <name evidence="1" type="ORF">FJTKL_05527</name>
</gene>
<proteinExistence type="predicted"/>